<evidence type="ECO:0000313" key="2">
    <source>
        <dbReference type="EMBL" id="PSN07301.1"/>
    </source>
</evidence>
<dbReference type="EMBL" id="PYEP01000005">
    <property type="protein sequence ID" value="PSN07301.1"/>
    <property type="molecule type" value="Genomic_DNA"/>
</dbReference>
<evidence type="ECO:0000259" key="1">
    <source>
        <dbReference type="Pfam" id="PF24295"/>
    </source>
</evidence>
<dbReference type="AlphaFoldDB" id="A0A2P8VIB0"/>
<proteinExistence type="predicted"/>
<sequence length="89" mass="10661">MISIYPRGADPKTRWYKDEPDINLTINQGQLCIDPAFYTFEEHRQYVVRTVMWSDKKYKETRFGSRLVMAAFEIKNGHAYRVVLEEREL</sequence>
<evidence type="ECO:0000313" key="3">
    <source>
        <dbReference type="Proteomes" id="UP000240212"/>
    </source>
</evidence>
<gene>
    <name evidence="2" type="ORF">C7G83_13705</name>
</gene>
<dbReference type="Pfam" id="PF24295">
    <property type="entry name" value="DUF7480"/>
    <property type="match status" value="1"/>
</dbReference>
<feature type="domain" description="DUF7480" evidence="1">
    <location>
        <begin position="2"/>
        <end position="76"/>
    </location>
</feature>
<accession>A0A2P8VIB0</accession>
<reference evidence="2 3" key="1">
    <citation type="submission" date="2018-03" db="EMBL/GenBank/DDBJ databases">
        <title>Draft genome sequence of the first documented clinical Siccibacter turicensis isolate in Austria.</title>
        <authorList>
            <person name="Lepuschitz S."/>
            <person name="Pekard-Amenitsch S."/>
            <person name="Haunold R."/>
            <person name="Schill S."/>
            <person name="Mach R."/>
            <person name="Allerberger F."/>
            <person name="Ruppitsch W."/>
            <person name="Forsythe S.J."/>
        </authorList>
    </citation>
    <scope>NUCLEOTIDE SEQUENCE [LARGE SCALE GENOMIC DNA]</scope>
    <source>
        <strain evidence="2 3">6100069499-17</strain>
    </source>
</reference>
<protein>
    <recommendedName>
        <fullName evidence="1">DUF7480 domain-containing protein</fullName>
    </recommendedName>
</protein>
<organism evidence="2 3">
    <name type="scientific">Siccibacter turicensis</name>
    <dbReference type="NCBI Taxonomy" id="357233"/>
    <lineage>
        <taxon>Bacteria</taxon>
        <taxon>Pseudomonadati</taxon>
        <taxon>Pseudomonadota</taxon>
        <taxon>Gammaproteobacteria</taxon>
        <taxon>Enterobacterales</taxon>
        <taxon>Enterobacteriaceae</taxon>
        <taxon>Siccibacter</taxon>
    </lineage>
</organism>
<dbReference type="InterPro" id="IPR055903">
    <property type="entry name" value="DUF7480"/>
</dbReference>
<name>A0A2P8VIB0_9ENTR</name>
<dbReference type="Proteomes" id="UP000240212">
    <property type="component" value="Unassembled WGS sequence"/>
</dbReference>
<dbReference type="STRING" id="1388748.GCA_000463155_03656"/>
<comment type="caution">
    <text evidence="2">The sequence shown here is derived from an EMBL/GenBank/DDBJ whole genome shotgun (WGS) entry which is preliminary data.</text>
</comment>
<dbReference type="NCBIfam" id="NF045617">
    <property type="entry name" value="mostly_LP"/>
    <property type="match status" value="1"/>
</dbReference>
<dbReference type="InterPro" id="IPR054657">
    <property type="entry name" value="T6SS_periplasmic_put"/>
</dbReference>
<keyword evidence="3" id="KW-1185">Reference proteome</keyword>